<evidence type="ECO:0000256" key="4">
    <source>
        <dbReference type="ARBA" id="ARBA00022777"/>
    </source>
</evidence>
<feature type="domain" description="Cytidylate kinase" evidence="8">
    <location>
        <begin position="21"/>
        <end position="122"/>
    </location>
</feature>
<dbReference type="Pfam" id="PF02224">
    <property type="entry name" value="Cytidylate_kin"/>
    <property type="match status" value="1"/>
</dbReference>
<keyword evidence="5" id="KW-0067">ATP-binding</keyword>
<evidence type="ECO:0000256" key="2">
    <source>
        <dbReference type="ARBA" id="ARBA00022679"/>
    </source>
</evidence>
<evidence type="ECO:0000259" key="8">
    <source>
        <dbReference type="Pfam" id="PF02224"/>
    </source>
</evidence>
<evidence type="ECO:0000256" key="6">
    <source>
        <dbReference type="ARBA" id="ARBA00047615"/>
    </source>
</evidence>
<dbReference type="CDD" id="cd02020">
    <property type="entry name" value="CMPK"/>
    <property type="match status" value="1"/>
</dbReference>
<comment type="catalytic activity">
    <reaction evidence="7">
        <text>CMP + ATP = CDP + ADP</text>
        <dbReference type="Rhea" id="RHEA:11600"/>
        <dbReference type="ChEBI" id="CHEBI:30616"/>
        <dbReference type="ChEBI" id="CHEBI:58069"/>
        <dbReference type="ChEBI" id="CHEBI:60377"/>
        <dbReference type="ChEBI" id="CHEBI:456216"/>
        <dbReference type="EC" id="2.7.4.25"/>
    </reaction>
</comment>
<organism evidence="9">
    <name type="scientific">marine sediment metagenome</name>
    <dbReference type="NCBI Taxonomy" id="412755"/>
    <lineage>
        <taxon>unclassified sequences</taxon>
        <taxon>metagenomes</taxon>
        <taxon>ecological metagenomes</taxon>
    </lineage>
</organism>
<keyword evidence="4" id="KW-0418">Kinase</keyword>
<dbReference type="EC" id="2.7.4.25" evidence="1"/>
<dbReference type="EMBL" id="LAZR01025355">
    <property type="protein sequence ID" value="KKL72167.1"/>
    <property type="molecule type" value="Genomic_DNA"/>
</dbReference>
<evidence type="ECO:0000256" key="5">
    <source>
        <dbReference type="ARBA" id="ARBA00022840"/>
    </source>
</evidence>
<accession>A0A0F9HAP4</accession>
<sequence>MAARVARIGTQAAKRPELDLEAARAGGAVLDGRDIGTVICPDAPVKLFITASPEVRAKRRFAELSSKGIEITYETVLDDVKQRDLRDMSRDQAPLKPAADAKQIDTTEMAIEDAVAAAVALVEAKLAERG</sequence>
<dbReference type="GO" id="GO:0006139">
    <property type="term" value="P:nucleobase-containing compound metabolic process"/>
    <property type="evidence" value="ECO:0007669"/>
    <property type="project" value="InterPro"/>
</dbReference>
<evidence type="ECO:0000313" key="9">
    <source>
        <dbReference type="EMBL" id="KKL72167.1"/>
    </source>
</evidence>
<reference evidence="9" key="1">
    <citation type="journal article" date="2015" name="Nature">
        <title>Complex archaea that bridge the gap between prokaryotes and eukaryotes.</title>
        <authorList>
            <person name="Spang A."/>
            <person name="Saw J.H."/>
            <person name="Jorgensen S.L."/>
            <person name="Zaremba-Niedzwiedzka K."/>
            <person name="Martijn J."/>
            <person name="Lind A.E."/>
            <person name="van Eijk R."/>
            <person name="Schleper C."/>
            <person name="Guy L."/>
            <person name="Ettema T.J."/>
        </authorList>
    </citation>
    <scope>NUCLEOTIDE SEQUENCE</scope>
</reference>
<keyword evidence="3" id="KW-0547">Nucleotide-binding</keyword>
<dbReference type="GO" id="GO:0005524">
    <property type="term" value="F:ATP binding"/>
    <property type="evidence" value="ECO:0007669"/>
    <property type="project" value="UniProtKB-KW"/>
</dbReference>
<dbReference type="InterPro" id="IPR011994">
    <property type="entry name" value="Cytidylate_kinase_dom"/>
</dbReference>
<dbReference type="GO" id="GO:0036431">
    <property type="term" value="F:dCMP kinase activity"/>
    <property type="evidence" value="ECO:0007669"/>
    <property type="project" value="InterPro"/>
</dbReference>
<protein>
    <recommendedName>
        <fullName evidence="1">(d)CMP kinase</fullName>
        <ecNumber evidence="1">2.7.4.25</ecNumber>
    </recommendedName>
</protein>
<evidence type="ECO:0000256" key="1">
    <source>
        <dbReference type="ARBA" id="ARBA00012906"/>
    </source>
</evidence>
<dbReference type="Gene3D" id="3.40.50.300">
    <property type="entry name" value="P-loop containing nucleotide triphosphate hydrolases"/>
    <property type="match status" value="1"/>
</dbReference>
<dbReference type="AlphaFoldDB" id="A0A0F9HAP4"/>
<comment type="caution">
    <text evidence="9">The sequence shown here is derived from an EMBL/GenBank/DDBJ whole genome shotgun (WGS) entry which is preliminary data.</text>
</comment>
<dbReference type="InterPro" id="IPR027417">
    <property type="entry name" value="P-loop_NTPase"/>
</dbReference>
<dbReference type="SUPFAM" id="SSF52540">
    <property type="entry name" value="P-loop containing nucleoside triphosphate hydrolases"/>
    <property type="match status" value="1"/>
</dbReference>
<evidence type="ECO:0000256" key="7">
    <source>
        <dbReference type="ARBA" id="ARBA00048478"/>
    </source>
</evidence>
<name>A0A0F9HAP4_9ZZZZ</name>
<keyword evidence="2" id="KW-0808">Transferase</keyword>
<comment type="catalytic activity">
    <reaction evidence="6">
        <text>dCMP + ATP = dCDP + ADP</text>
        <dbReference type="Rhea" id="RHEA:25094"/>
        <dbReference type="ChEBI" id="CHEBI:30616"/>
        <dbReference type="ChEBI" id="CHEBI:57566"/>
        <dbReference type="ChEBI" id="CHEBI:58593"/>
        <dbReference type="ChEBI" id="CHEBI:456216"/>
        <dbReference type="EC" id="2.7.4.25"/>
    </reaction>
</comment>
<proteinExistence type="predicted"/>
<gene>
    <name evidence="9" type="ORF">LCGC14_2087630</name>
</gene>
<evidence type="ECO:0000256" key="3">
    <source>
        <dbReference type="ARBA" id="ARBA00022741"/>
    </source>
</evidence>